<feature type="region of interest" description="Disordered" evidence="1">
    <location>
        <begin position="1"/>
        <end position="21"/>
    </location>
</feature>
<gene>
    <name evidence="3" type="ORF">AVEN_128646_1</name>
    <name evidence="2" type="ORF">AVEN_248602_1</name>
</gene>
<evidence type="ECO:0000313" key="3">
    <source>
        <dbReference type="EMBL" id="GBN54305.1"/>
    </source>
</evidence>
<sequence length="176" mass="19746">MTKTTPELAPPLQTSSPQQGEGLWPATYDLMCNRIFSWFGFRSRNSPAPKRTPYRKRQPIAKGSNVFENGRIDVNGAYCDGRPPTLTNAETVDRVRECILANTSVTVDEIANELDISHRSAHNIIVEHLGFSKACAEPNGCNPTMVTGREYSSEEIEKLMPHFYDCIKKGGDYFKM</sequence>
<organism evidence="3 4">
    <name type="scientific">Araneus ventricosus</name>
    <name type="common">Orbweaver spider</name>
    <name type="synonym">Epeira ventricosa</name>
    <dbReference type="NCBI Taxonomy" id="182803"/>
    <lineage>
        <taxon>Eukaryota</taxon>
        <taxon>Metazoa</taxon>
        <taxon>Ecdysozoa</taxon>
        <taxon>Arthropoda</taxon>
        <taxon>Chelicerata</taxon>
        <taxon>Arachnida</taxon>
        <taxon>Araneae</taxon>
        <taxon>Araneomorphae</taxon>
        <taxon>Entelegynae</taxon>
        <taxon>Araneoidea</taxon>
        <taxon>Araneidae</taxon>
        <taxon>Araneus</taxon>
    </lineage>
</organism>
<dbReference type="OrthoDB" id="6420373at2759"/>
<name>A0A4Y2PQY0_ARAVE</name>
<accession>A0A4Y2PQY0</accession>
<dbReference type="Proteomes" id="UP000499080">
    <property type="component" value="Unassembled WGS sequence"/>
</dbReference>
<dbReference type="EMBL" id="BGPR01012054">
    <property type="protein sequence ID" value="GBN54272.1"/>
    <property type="molecule type" value="Genomic_DNA"/>
</dbReference>
<evidence type="ECO:0000256" key="1">
    <source>
        <dbReference type="SAM" id="MobiDB-lite"/>
    </source>
</evidence>
<comment type="caution">
    <text evidence="3">The sequence shown here is derived from an EMBL/GenBank/DDBJ whole genome shotgun (WGS) entry which is preliminary data.</text>
</comment>
<dbReference type="AlphaFoldDB" id="A0A4Y2PQY0"/>
<proteinExistence type="predicted"/>
<reference evidence="3 4" key="1">
    <citation type="journal article" date="2019" name="Sci. Rep.">
        <title>Orb-weaving spider Araneus ventricosus genome elucidates the spidroin gene catalogue.</title>
        <authorList>
            <person name="Kono N."/>
            <person name="Nakamura H."/>
            <person name="Ohtoshi R."/>
            <person name="Moran D.A.P."/>
            <person name="Shinohara A."/>
            <person name="Yoshida Y."/>
            <person name="Fujiwara M."/>
            <person name="Mori M."/>
            <person name="Tomita M."/>
            <person name="Arakawa K."/>
        </authorList>
    </citation>
    <scope>NUCLEOTIDE SEQUENCE [LARGE SCALE GENOMIC DNA]</scope>
</reference>
<dbReference type="EMBL" id="BGPR01012060">
    <property type="protein sequence ID" value="GBN54305.1"/>
    <property type="molecule type" value="Genomic_DNA"/>
</dbReference>
<keyword evidence="4" id="KW-1185">Reference proteome</keyword>
<evidence type="ECO:0000313" key="4">
    <source>
        <dbReference type="Proteomes" id="UP000499080"/>
    </source>
</evidence>
<protein>
    <submittedName>
        <fullName evidence="3">Uncharacterized protein</fullName>
    </submittedName>
</protein>
<evidence type="ECO:0000313" key="2">
    <source>
        <dbReference type="EMBL" id="GBN54272.1"/>
    </source>
</evidence>